<evidence type="ECO:0000256" key="2">
    <source>
        <dbReference type="ARBA" id="ARBA00022670"/>
    </source>
</evidence>
<evidence type="ECO:0000256" key="3">
    <source>
        <dbReference type="ARBA" id="ARBA00022801"/>
    </source>
</evidence>
<dbReference type="AlphaFoldDB" id="A0A0R2H111"/>
<proteinExistence type="inferred from homology"/>
<organism evidence="5 6">
    <name type="scientific">Weissella viridescens</name>
    <name type="common">Lactobacillus viridescens</name>
    <dbReference type="NCBI Taxonomy" id="1629"/>
    <lineage>
        <taxon>Bacteria</taxon>
        <taxon>Bacillati</taxon>
        <taxon>Bacillota</taxon>
        <taxon>Bacilli</taxon>
        <taxon>Lactobacillales</taxon>
        <taxon>Lactobacillaceae</taxon>
        <taxon>Weissella</taxon>
    </lineage>
</organism>
<dbReference type="SUPFAM" id="SSF54001">
    <property type="entry name" value="Cysteine proteinases"/>
    <property type="match status" value="1"/>
</dbReference>
<dbReference type="PANTHER" id="PTHR47053:SF1">
    <property type="entry name" value="MUREIN DD-ENDOPEPTIDASE MEPH-RELATED"/>
    <property type="match status" value="1"/>
</dbReference>
<dbReference type="InterPro" id="IPR051202">
    <property type="entry name" value="Peptidase_C40"/>
</dbReference>
<dbReference type="PANTHER" id="PTHR47053">
    <property type="entry name" value="MUREIN DD-ENDOPEPTIDASE MEPH-RELATED"/>
    <property type="match status" value="1"/>
</dbReference>
<evidence type="ECO:0000256" key="1">
    <source>
        <dbReference type="ARBA" id="ARBA00007074"/>
    </source>
</evidence>
<dbReference type="RefSeq" id="WP_057745410.1">
    <property type="nucleotide sequence ID" value="NZ_BJLU01000002.1"/>
</dbReference>
<comment type="caution">
    <text evidence="5">The sequence shown here is derived from an EMBL/GenBank/DDBJ whole genome shotgun (WGS) entry which is preliminary data.</text>
</comment>
<evidence type="ECO:0000313" key="5">
    <source>
        <dbReference type="EMBL" id="KRN46527.1"/>
    </source>
</evidence>
<dbReference type="GO" id="GO:0006508">
    <property type="term" value="P:proteolysis"/>
    <property type="evidence" value="ECO:0007669"/>
    <property type="project" value="UniProtKB-KW"/>
</dbReference>
<dbReference type="GO" id="GO:0008234">
    <property type="term" value="F:cysteine-type peptidase activity"/>
    <property type="evidence" value="ECO:0007669"/>
    <property type="project" value="UniProtKB-KW"/>
</dbReference>
<dbReference type="InterPro" id="IPR000064">
    <property type="entry name" value="NLP_P60_dom"/>
</dbReference>
<dbReference type="InterPro" id="IPR038765">
    <property type="entry name" value="Papain-like_cys_pep_sf"/>
</dbReference>
<comment type="similarity">
    <text evidence="1">Belongs to the peptidase C40 family.</text>
</comment>
<accession>A0A0R2H111</accession>
<evidence type="ECO:0000256" key="4">
    <source>
        <dbReference type="ARBA" id="ARBA00022807"/>
    </source>
</evidence>
<dbReference type="Gene3D" id="3.90.1720.10">
    <property type="entry name" value="endopeptidase domain like (from Nostoc punctiforme)"/>
    <property type="match status" value="1"/>
</dbReference>
<keyword evidence="2" id="KW-0645">Protease</keyword>
<keyword evidence="4" id="KW-0788">Thiol protease</keyword>
<dbReference type="OrthoDB" id="2143025at2"/>
<dbReference type="PATRIC" id="fig|1629.5.peg.810"/>
<dbReference type="Pfam" id="PF00877">
    <property type="entry name" value="NLPC_P60"/>
    <property type="match status" value="1"/>
</dbReference>
<evidence type="ECO:0000313" key="6">
    <source>
        <dbReference type="Proteomes" id="UP000051992"/>
    </source>
</evidence>
<dbReference type="EMBL" id="JQBM01000002">
    <property type="protein sequence ID" value="KRN46527.1"/>
    <property type="molecule type" value="Genomic_DNA"/>
</dbReference>
<dbReference type="Proteomes" id="UP000051992">
    <property type="component" value="Unassembled WGS sequence"/>
</dbReference>
<reference evidence="5 6" key="1">
    <citation type="journal article" date="2015" name="Genome Announc.">
        <title>Expanding the biotechnology potential of lactobacilli through comparative genomics of 213 strains and associated genera.</title>
        <authorList>
            <person name="Sun Z."/>
            <person name="Harris H.M."/>
            <person name="McCann A."/>
            <person name="Guo C."/>
            <person name="Argimon S."/>
            <person name="Zhang W."/>
            <person name="Yang X."/>
            <person name="Jeffery I.B."/>
            <person name="Cooney J.C."/>
            <person name="Kagawa T.F."/>
            <person name="Liu W."/>
            <person name="Song Y."/>
            <person name="Salvetti E."/>
            <person name="Wrobel A."/>
            <person name="Rasinkangas P."/>
            <person name="Parkhill J."/>
            <person name="Rea M.C."/>
            <person name="O'Sullivan O."/>
            <person name="Ritari J."/>
            <person name="Douillard F.P."/>
            <person name="Paul Ross R."/>
            <person name="Yang R."/>
            <person name="Briner A.E."/>
            <person name="Felis G.E."/>
            <person name="de Vos W.M."/>
            <person name="Barrangou R."/>
            <person name="Klaenhammer T.R."/>
            <person name="Caufield P.W."/>
            <person name="Cui Y."/>
            <person name="Zhang H."/>
            <person name="O'Toole P.W."/>
        </authorList>
    </citation>
    <scope>NUCLEOTIDE SEQUENCE [LARGE SCALE GENOMIC DNA]</scope>
    <source>
        <strain evidence="5 6">DSM 20410</strain>
    </source>
</reference>
<keyword evidence="6" id="KW-1185">Reference proteome</keyword>
<gene>
    <name evidence="5" type="ORF">IV50_GL000804</name>
</gene>
<keyword evidence="3" id="KW-0378">Hydrolase</keyword>
<dbReference type="PROSITE" id="PS51935">
    <property type="entry name" value="NLPC_P60"/>
    <property type="match status" value="1"/>
</dbReference>
<name>A0A0R2H111_WEIVI</name>
<protein>
    <submittedName>
        <fullName evidence="5">YwtD</fullName>
    </submittedName>
</protein>
<sequence>MAYKMEPGRVIHTNDYDEVDSEIVFKAPDGENAFEIVSAYFTPGTRTQKIQNTMMQMVMDSMRANLSDVVQRVLGKPYQLRGNRPETGFDVGGLIQYIYNNIYGVSFSNDVKKQLASVQHLPLNEAMPGDLLFWGTPDLISNAGVYLGGGRYLTVDLMGGIVMIQTVSKTWEPDFVGSLR</sequence>